<gene>
    <name evidence="2" type="ORF">SBW85_15810</name>
</gene>
<feature type="transmembrane region" description="Helical" evidence="1">
    <location>
        <begin position="12"/>
        <end position="29"/>
    </location>
</feature>
<protein>
    <submittedName>
        <fullName evidence="2">Efflux RND transporter permease subunit</fullName>
    </submittedName>
</protein>
<dbReference type="PANTHER" id="PTHR32063:SF33">
    <property type="entry name" value="RND SUPERFAMILY EFFLUX PUMP PERMEASE COMPONENT"/>
    <property type="match status" value="1"/>
</dbReference>
<feature type="transmembrane region" description="Helical" evidence="1">
    <location>
        <begin position="381"/>
        <end position="402"/>
    </location>
</feature>
<dbReference type="SUPFAM" id="SSF82866">
    <property type="entry name" value="Multidrug efflux transporter AcrB transmembrane domain"/>
    <property type="match status" value="2"/>
</dbReference>
<feature type="transmembrane region" description="Helical" evidence="1">
    <location>
        <begin position="885"/>
        <end position="903"/>
    </location>
</feature>
<dbReference type="PRINTS" id="PR00702">
    <property type="entry name" value="ACRIFLAVINRP"/>
</dbReference>
<keyword evidence="1" id="KW-0472">Membrane</keyword>
<accession>A0ABU4ILP3</accession>
<sequence length="1034" mass="113096">MMIAYFAQHKTAANVLMIAILLVGIYALPKMQKDTFPLAPTTNIEVKVSYPGASPKEVADEICIPLQDALDKINGIHEFTCDARENVAIGNVDINRNENIDILTSEVQQQVNAISDFPDRAERPTVTKLDRIASVVSIAITGPMSDQDLYWYANKIKQNLKANPDIAQVTISGFSAQEIEVSIASETLKQYGLSISDLANRIQQENVSIPAGTMRSDLSESSIRFDQLAKHVDDIGALMINSTTQLRLRDIATIEQKFALEEDKILFNGQRAALLQISKNQNQDTLKVREVVERLIDKERALAPQGVELTITQDVSVNIRERLRILGSNGVQGLLLAFLALWAFFNIRFSFWVTVGLPVSFLGTLFIMLILGYTINMMTMVGLIVAIGILMDDSLIIAENIAAKREAGMAPVQAAIEGTKQVLPGVIASFATTIMVVGPLMFLTGNLGDILRYIPIVLMMTLIVSLFEAMFILPSHLAHHPDISNSNTIRNKITAGFEFVRDKGFVPLSVIAMRAPYLSIGILLFVVAATTATFPAGLLKFKAMPTLESDTLQARILLDQGSLLSQTESVVSKVENALKEMDTEYQEKFGEPLVNSITVMYNTNIDAFDSGPHMATVSADLLPAQFRQESIKDLIQSWKSKVGPTADVIALKFTDKERGVAGIGIDIRVQGNDPQELYAVNLALMKWLKQFDGVFNLSSDLRYGRDDIQVALKDQAGVLGVTAAQVAQTLRNAVKGNNDLTVFQDGEIVDIRVRQSDFLHKATIEELNDLLITANNGKLIPLMVVADLTQTKAFSRLNLVNGIPTATVQGNINTQVANAREIMLQFYKDFVPKMAQKYPEVSFASQGQDKESADTGSSLLTYFALGIIGVYLILVFLFKSFVQPFAVLLAIPMAWIGVVWGHLGLGIDLTIPSLVGFATLAGIVVNDNILLVTFVKDKVAERQELRQACKLAIHDRFRAIVITSLTTFAGLLPLLTETSTQAQFLIPLIASIAFGLVSATLLAAVVVSCVLLILNDINPKLCGSDLALENAEHA</sequence>
<feature type="transmembrane region" description="Helical" evidence="1">
    <location>
        <begin position="450"/>
        <end position="473"/>
    </location>
</feature>
<dbReference type="Gene3D" id="1.20.1640.10">
    <property type="entry name" value="Multidrug efflux transporter AcrB transmembrane domain"/>
    <property type="match status" value="2"/>
</dbReference>
<keyword evidence="1" id="KW-1133">Transmembrane helix</keyword>
<feature type="transmembrane region" description="Helical" evidence="1">
    <location>
        <begin position="859"/>
        <end position="878"/>
    </location>
</feature>
<keyword evidence="3" id="KW-1185">Reference proteome</keyword>
<dbReference type="EMBL" id="JAWRCN010000002">
    <property type="protein sequence ID" value="MDW6019163.1"/>
    <property type="molecule type" value="Genomic_DNA"/>
</dbReference>
<feature type="transmembrane region" description="Helical" evidence="1">
    <location>
        <begin position="422"/>
        <end position="444"/>
    </location>
</feature>
<dbReference type="RefSeq" id="WP_240956743.1">
    <property type="nucleotide sequence ID" value="NZ_AP024894.1"/>
</dbReference>
<feature type="transmembrane region" description="Helical" evidence="1">
    <location>
        <begin position="956"/>
        <end position="976"/>
    </location>
</feature>
<dbReference type="Proteomes" id="UP001272325">
    <property type="component" value="Unassembled WGS sequence"/>
</dbReference>
<reference evidence="2 3" key="1">
    <citation type="submission" date="2023-11" db="EMBL/GenBank/DDBJ databases">
        <title>Plant-associative lifestyle of Vibrio porteresiae and its evolutionary dynamics.</title>
        <authorList>
            <person name="Rameshkumar N."/>
            <person name="Kirti K."/>
        </authorList>
    </citation>
    <scope>NUCLEOTIDE SEQUENCE [LARGE SCALE GENOMIC DNA]</scope>
    <source>
        <strain evidence="2 3">MSSRF60</strain>
    </source>
</reference>
<evidence type="ECO:0000256" key="1">
    <source>
        <dbReference type="SAM" id="Phobius"/>
    </source>
</evidence>
<evidence type="ECO:0000313" key="3">
    <source>
        <dbReference type="Proteomes" id="UP001272325"/>
    </source>
</evidence>
<dbReference type="Gene3D" id="3.30.70.1430">
    <property type="entry name" value="Multidrug efflux transporter AcrB pore domain"/>
    <property type="match status" value="2"/>
</dbReference>
<comment type="caution">
    <text evidence="2">The sequence shown here is derived from an EMBL/GenBank/DDBJ whole genome shotgun (WGS) entry which is preliminary data.</text>
</comment>
<dbReference type="SUPFAM" id="SSF82693">
    <property type="entry name" value="Multidrug efflux transporter AcrB pore domain, PN1, PN2, PC1 and PC2 subdomains"/>
    <property type="match status" value="2"/>
</dbReference>
<dbReference type="Pfam" id="PF00873">
    <property type="entry name" value="ACR_tran"/>
    <property type="match status" value="1"/>
</dbReference>
<proteinExistence type="predicted"/>
<dbReference type="PANTHER" id="PTHR32063">
    <property type="match status" value="1"/>
</dbReference>
<organism evidence="2 3">
    <name type="scientific">Vibrio plantisponsor</name>
    <dbReference type="NCBI Taxonomy" id="664643"/>
    <lineage>
        <taxon>Bacteria</taxon>
        <taxon>Pseudomonadati</taxon>
        <taxon>Pseudomonadota</taxon>
        <taxon>Gammaproteobacteria</taxon>
        <taxon>Vibrionales</taxon>
        <taxon>Vibrionaceae</taxon>
        <taxon>Vibrio</taxon>
    </lineage>
</organism>
<keyword evidence="1" id="KW-0812">Transmembrane</keyword>
<feature type="transmembrane region" description="Helical" evidence="1">
    <location>
        <begin position="988"/>
        <end position="1014"/>
    </location>
</feature>
<name>A0ABU4ILP3_9VIBR</name>
<dbReference type="Gene3D" id="3.30.70.1440">
    <property type="entry name" value="Multidrug efflux transporter AcrB pore domain"/>
    <property type="match status" value="1"/>
</dbReference>
<dbReference type="InterPro" id="IPR027463">
    <property type="entry name" value="AcrB_DN_DC_subdom"/>
</dbReference>
<feature type="transmembrane region" description="Helical" evidence="1">
    <location>
        <begin position="517"/>
        <end position="539"/>
    </location>
</feature>
<feature type="transmembrane region" description="Helical" evidence="1">
    <location>
        <begin position="351"/>
        <end position="375"/>
    </location>
</feature>
<dbReference type="Gene3D" id="3.30.70.1320">
    <property type="entry name" value="Multidrug efflux transporter AcrB pore domain like"/>
    <property type="match status" value="1"/>
</dbReference>
<dbReference type="Gene3D" id="3.30.2090.10">
    <property type="entry name" value="Multidrug efflux transporter AcrB TolC docking domain, DN and DC subdomains"/>
    <property type="match status" value="2"/>
</dbReference>
<evidence type="ECO:0000313" key="2">
    <source>
        <dbReference type="EMBL" id="MDW6019163.1"/>
    </source>
</evidence>
<dbReference type="SUPFAM" id="SSF82714">
    <property type="entry name" value="Multidrug efflux transporter AcrB TolC docking domain, DN and DC subdomains"/>
    <property type="match status" value="2"/>
</dbReference>
<feature type="transmembrane region" description="Helical" evidence="1">
    <location>
        <begin position="909"/>
        <end position="935"/>
    </location>
</feature>
<dbReference type="InterPro" id="IPR001036">
    <property type="entry name" value="Acrflvin-R"/>
</dbReference>
<feature type="transmembrane region" description="Helical" evidence="1">
    <location>
        <begin position="325"/>
        <end position="344"/>
    </location>
</feature>